<dbReference type="PANTHER" id="PTHR13555:SF68">
    <property type="entry name" value="ZINC FINGER PROTEIN 474"/>
    <property type="match status" value="1"/>
</dbReference>
<dbReference type="PANTHER" id="PTHR13555">
    <property type="entry name" value="C2H2 ZINC FINGER CGI-62-RELATED"/>
    <property type="match status" value="1"/>
</dbReference>
<dbReference type="GO" id="GO:0008270">
    <property type="term" value="F:zinc ion binding"/>
    <property type="evidence" value="ECO:0007669"/>
    <property type="project" value="UniProtKB-KW"/>
</dbReference>
<keyword evidence="3 5" id="KW-0863">Zinc-finger</keyword>
<sequence>MSTITDSSKPDIIGSKSLGIHEKQCIEKWDKQNAALPREQRRTRPKPPQASSGNDGVGVGGKGMTAQEYNDAAFNTFMNEGREECPNCGRGFLRDRLEIHLRSCKPGGYFAKERQKRMERPGTTTTETATPAGTMAAIPNRTKPIESLGGGKVQLMANRSPKPKTRPTTAVASASPSLAKASEATARADVVVTPAKVVPSLPVKAAVAAATLEGQTLAKFCADCGHQFASEKFCPSCGLKRLTIAP</sequence>
<reference evidence="8 9" key="1">
    <citation type="journal article" date="2019" name="Sci. Rep.">
        <title>Comparative genomics of chytrid fungi reveal insights into the obligate biotrophic and pathogenic lifestyle of Synchytrium endobioticum.</title>
        <authorList>
            <person name="van de Vossenberg B.T.L.H."/>
            <person name="Warris S."/>
            <person name="Nguyen H.D.T."/>
            <person name="van Gent-Pelzer M.P.E."/>
            <person name="Joly D.L."/>
            <person name="van de Geest H.C."/>
            <person name="Bonants P.J.M."/>
            <person name="Smith D.S."/>
            <person name="Levesque C.A."/>
            <person name="van der Lee T.A.J."/>
        </authorList>
    </citation>
    <scope>NUCLEOTIDE SEQUENCE [LARGE SCALE GENOMIC DNA]</scope>
    <source>
        <strain evidence="8 9">CBS 809.83</strain>
    </source>
</reference>
<gene>
    <name evidence="8" type="ORF">PhCBS80983_g03677</name>
</gene>
<keyword evidence="1" id="KW-0479">Metal-binding</keyword>
<accession>A0A507E2V2</accession>
<feature type="domain" description="C2HC/C3H-type" evidence="7">
    <location>
        <begin position="81"/>
        <end position="110"/>
    </location>
</feature>
<evidence type="ECO:0000259" key="7">
    <source>
        <dbReference type="PROSITE" id="PS52027"/>
    </source>
</evidence>
<proteinExistence type="predicted"/>
<dbReference type="AlphaFoldDB" id="A0A507E2V2"/>
<dbReference type="STRING" id="109895.A0A507E2V2"/>
<dbReference type="EMBL" id="QEAQ01000049">
    <property type="protein sequence ID" value="TPX57645.1"/>
    <property type="molecule type" value="Genomic_DNA"/>
</dbReference>
<dbReference type="InterPro" id="IPR049899">
    <property type="entry name" value="Znf_C2HC_C3H"/>
</dbReference>
<evidence type="ECO:0000256" key="5">
    <source>
        <dbReference type="PROSITE-ProRule" id="PRU01371"/>
    </source>
</evidence>
<dbReference type="InterPro" id="IPR026319">
    <property type="entry name" value="ZC2HC1A/B-like"/>
</dbReference>
<feature type="region of interest" description="Disordered" evidence="6">
    <location>
        <begin position="29"/>
        <end position="64"/>
    </location>
</feature>
<evidence type="ECO:0000256" key="6">
    <source>
        <dbReference type="SAM" id="MobiDB-lite"/>
    </source>
</evidence>
<organism evidence="8 9">
    <name type="scientific">Powellomyces hirtus</name>
    <dbReference type="NCBI Taxonomy" id="109895"/>
    <lineage>
        <taxon>Eukaryota</taxon>
        <taxon>Fungi</taxon>
        <taxon>Fungi incertae sedis</taxon>
        <taxon>Chytridiomycota</taxon>
        <taxon>Chytridiomycota incertae sedis</taxon>
        <taxon>Chytridiomycetes</taxon>
        <taxon>Spizellomycetales</taxon>
        <taxon>Powellomycetaceae</taxon>
        <taxon>Powellomyces</taxon>
    </lineage>
</organism>
<evidence type="ECO:0000256" key="3">
    <source>
        <dbReference type="ARBA" id="ARBA00022771"/>
    </source>
</evidence>
<evidence type="ECO:0000313" key="8">
    <source>
        <dbReference type="EMBL" id="TPX57645.1"/>
    </source>
</evidence>
<keyword evidence="4" id="KW-0862">Zinc</keyword>
<dbReference type="Gene3D" id="3.30.160.60">
    <property type="entry name" value="Classic Zinc Finger"/>
    <property type="match status" value="1"/>
</dbReference>
<keyword evidence="9" id="KW-1185">Reference proteome</keyword>
<dbReference type="Proteomes" id="UP000318582">
    <property type="component" value="Unassembled WGS sequence"/>
</dbReference>
<dbReference type="PROSITE" id="PS52027">
    <property type="entry name" value="ZF_C2HC_C3H"/>
    <property type="match status" value="1"/>
</dbReference>
<keyword evidence="2" id="KW-0677">Repeat</keyword>
<evidence type="ECO:0000313" key="9">
    <source>
        <dbReference type="Proteomes" id="UP000318582"/>
    </source>
</evidence>
<evidence type="ECO:0000256" key="2">
    <source>
        <dbReference type="ARBA" id="ARBA00022737"/>
    </source>
</evidence>
<evidence type="ECO:0000256" key="1">
    <source>
        <dbReference type="ARBA" id="ARBA00022723"/>
    </source>
</evidence>
<protein>
    <recommendedName>
        <fullName evidence="7">C2HC/C3H-type domain-containing protein</fullName>
    </recommendedName>
</protein>
<evidence type="ECO:0000256" key="4">
    <source>
        <dbReference type="ARBA" id="ARBA00022833"/>
    </source>
</evidence>
<comment type="caution">
    <text evidence="8">The sequence shown here is derived from an EMBL/GenBank/DDBJ whole genome shotgun (WGS) entry which is preliminary data.</text>
</comment>
<name>A0A507E2V2_9FUNG</name>
<dbReference type="Pfam" id="PF13913">
    <property type="entry name" value="zf-C2HC_2"/>
    <property type="match status" value="1"/>
</dbReference>